<keyword evidence="3 5" id="KW-0418">Kinase</keyword>
<dbReference type="AlphaFoldDB" id="A0A7C4D8D4"/>
<dbReference type="PANTHER" id="PTHR10584:SF166">
    <property type="entry name" value="RIBOKINASE"/>
    <property type="match status" value="1"/>
</dbReference>
<sequence length="314" mass="34582">MSRKYLHVSVGNLNVDITIFIQEMPKTDTSVFANDLVLSPGGSASNYAVAVAFYGHRVSLVATTSINPLVNDILSTLKDRGVDVSIVKRVEGIPGIVVSIVTENGEKRMFKYKGVNEFLSPNDIPLDLLKEANIVHLTSISPNIVNEVSSRAQKLGILVSYDPGVYAIISREKVLKTLDKVNILFLNRVEAKELAGTNTDSLLKYGLDIIAIKKGAGGAYVIQHNQKYYYGVSKPILKPINTTGAGDVFDAFFNASYLDYRDVCKALLYALSASSLKTSCRESIICFDKSLLNKQLRRTIVEVLKNPDEWVIED</sequence>
<dbReference type="InterPro" id="IPR011611">
    <property type="entry name" value="PfkB_dom"/>
</dbReference>
<reference evidence="5" key="1">
    <citation type="journal article" date="2020" name="mSystems">
        <title>Genome- and Community-Level Interaction Insights into Carbon Utilization and Element Cycling Functions of Hydrothermarchaeota in Hydrothermal Sediment.</title>
        <authorList>
            <person name="Zhou Z."/>
            <person name="Liu Y."/>
            <person name="Xu W."/>
            <person name="Pan J."/>
            <person name="Luo Z.H."/>
            <person name="Li M."/>
        </authorList>
    </citation>
    <scope>NUCLEOTIDE SEQUENCE [LARGE SCALE GENOMIC DNA]</scope>
    <source>
        <strain evidence="6">SpSt-622</strain>
        <strain evidence="5">SpSt-642</strain>
    </source>
</reference>
<keyword evidence="2" id="KW-0808">Transferase</keyword>
<dbReference type="PANTHER" id="PTHR10584">
    <property type="entry name" value="SUGAR KINASE"/>
    <property type="match status" value="1"/>
</dbReference>
<dbReference type="Pfam" id="PF00294">
    <property type="entry name" value="PfkB"/>
    <property type="match status" value="1"/>
</dbReference>
<comment type="similarity">
    <text evidence="1">Belongs to the carbohydrate kinase PfkB family.</text>
</comment>
<accession>A0A7C4D8D4</accession>
<evidence type="ECO:0000256" key="3">
    <source>
        <dbReference type="ARBA" id="ARBA00022777"/>
    </source>
</evidence>
<dbReference type="InterPro" id="IPR002139">
    <property type="entry name" value="Ribo/fructo_kinase"/>
</dbReference>
<dbReference type="PRINTS" id="PR00990">
    <property type="entry name" value="RIBOKINASE"/>
</dbReference>
<dbReference type="InterPro" id="IPR029056">
    <property type="entry name" value="Ribokinase-like"/>
</dbReference>
<dbReference type="EMBL" id="DTAN01000081">
    <property type="protein sequence ID" value="HGU64984.1"/>
    <property type="molecule type" value="Genomic_DNA"/>
</dbReference>
<name>A0A7C4D8D4_STAMA</name>
<protein>
    <submittedName>
        <fullName evidence="5">Ribokinase</fullName>
    </submittedName>
</protein>
<evidence type="ECO:0000313" key="6">
    <source>
        <dbReference type="EMBL" id="HGU64984.1"/>
    </source>
</evidence>
<organism evidence="5">
    <name type="scientific">Staphylothermus marinus</name>
    <dbReference type="NCBI Taxonomy" id="2280"/>
    <lineage>
        <taxon>Archaea</taxon>
        <taxon>Thermoproteota</taxon>
        <taxon>Thermoprotei</taxon>
        <taxon>Desulfurococcales</taxon>
        <taxon>Desulfurococcaceae</taxon>
        <taxon>Staphylothermus</taxon>
    </lineage>
</organism>
<proteinExistence type="inferred from homology"/>
<gene>
    <name evidence="6" type="ORF">ENT92_02045</name>
    <name evidence="5" type="ORF">ENU14_06245</name>
</gene>
<evidence type="ECO:0000256" key="2">
    <source>
        <dbReference type="ARBA" id="ARBA00022679"/>
    </source>
</evidence>
<evidence type="ECO:0000259" key="4">
    <source>
        <dbReference type="Pfam" id="PF00294"/>
    </source>
</evidence>
<evidence type="ECO:0000313" key="5">
    <source>
        <dbReference type="EMBL" id="HGM59162.1"/>
    </source>
</evidence>
<feature type="domain" description="Carbohydrate kinase PfkB" evidence="4">
    <location>
        <begin position="8"/>
        <end position="288"/>
    </location>
</feature>
<dbReference type="SUPFAM" id="SSF53613">
    <property type="entry name" value="Ribokinase-like"/>
    <property type="match status" value="1"/>
</dbReference>
<dbReference type="Gene3D" id="3.40.1190.20">
    <property type="match status" value="1"/>
</dbReference>
<dbReference type="GO" id="GO:0016301">
    <property type="term" value="F:kinase activity"/>
    <property type="evidence" value="ECO:0007669"/>
    <property type="project" value="UniProtKB-KW"/>
</dbReference>
<comment type="caution">
    <text evidence="5">The sequence shown here is derived from an EMBL/GenBank/DDBJ whole genome shotgun (WGS) entry which is preliminary data.</text>
</comment>
<evidence type="ECO:0000256" key="1">
    <source>
        <dbReference type="ARBA" id="ARBA00010688"/>
    </source>
</evidence>
<dbReference type="EMBL" id="DTBJ01000053">
    <property type="protein sequence ID" value="HGM59162.1"/>
    <property type="molecule type" value="Genomic_DNA"/>
</dbReference>
<dbReference type="GO" id="GO:0006796">
    <property type="term" value="P:phosphate-containing compound metabolic process"/>
    <property type="evidence" value="ECO:0007669"/>
    <property type="project" value="UniProtKB-ARBA"/>
</dbReference>